<organism evidence="2 3">
    <name type="scientific">Cyanidium caldarium</name>
    <name type="common">Red alga</name>
    <dbReference type="NCBI Taxonomy" id="2771"/>
    <lineage>
        <taxon>Eukaryota</taxon>
        <taxon>Rhodophyta</taxon>
        <taxon>Bangiophyceae</taxon>
        <taxon>Cyanidiales</taxon>
        <taxon>Cyanidiaceae</taxon>
        <taxon>Cyanidium</taxon>
    </lineage>
</organism>
<reference evidence="2 3" key="1">
    <citation type="submission" date="2022-07" db="EMBL/GenBank/DDBJ databases">
        <title>Genome-wide signatures of adaptation to extreme environments.</title>
        <authorList>
            <person name="Cho C.H."/>
            <person name="Yoon H.S."/>
        </authorList>
    </citation>
    <scope>NUCLEOTIDE SEQUENCE [LARGE SCALE GENOMIC DNA]</scope>
    <source>
        <strain evidence="2 3">DBV 063 E5</strain>
    </source>
</reference>
<gene>
    <name evidence="2" type="ORF">CDCA_CDCA01G0121</name>
</gene>
<dbReference type="EMBL" id="JANCYW010000001">
    <property type="protein sequence ID" value="KAK4534096.1"/>
    <property type="molecule type" value="Genomic_DNA"/>
</dbReference>
<keyword evidence="3" id="KW-1185">Reference proteome</keyword>
<dbReference type="AlphaFoldDB" id="A0AAV9IPG7"/>
<evidence type="ECO:0000256" key="1">
    <source>
        <dbReference type="SAM" id="MobiDB-lite"/>
    </source>
</evidence>
<sequence>MVGALQDALWELKLRAAYQGPLIQEIKDIMCWGRGFDLDHRDFRAGPAADPRYLFRHMVRTNGVSVSIRLVRRDMREATRVRQRRRGPKPVPPCGRSPKDCSEQELQRFHRRRLVVIDSGMGNLLHAVDGVVQMQYSRSQLYMEGEHDPYQRRRRQLAPSVLQHRGDAQAVQEWDTNKSDQRQRLQVAKSLDHAMCAHHAQRPYRKLRHQHRCNEQRADDWTRNRFQTLYGKPSEVLVLFGDRDTRNHHRKGSPPTKVKRRWELFEKCG</sequence>
<dbReference type="Proteomes" id="UP001301350">
    <property type="component" value="Unassembled WGS sequence"/>
</dbReference>
<accession>A0AAV9IPG7</accession>
<comment type="caution">
    <text evidence="2">The sequence shown here is derived from an EMBL/GenBank/DDBJ whole genome shotgun (WGS) entry which is preliminary data.</text>
</comment>
<name>A0AAV9IPG7_CYACA</name>
<protein>
    <submittedName>
        <fullName evidence="2">Uncharacterized protein</fullName>
    </submittedName>
</protein>
<proteinExistence type="predicted"/>
<evidence type="ECO:0000313" key="3">
    <source>
        <dbReference type="Proteomes" id="UP001301350"/>
    </source>
</evidence>
<evidence type="ECO:0000313" key="2">
    <source>
        <dbReference type="EMBL" id="KAK4534096.1"/>
    </source>
</evidence>
<feature type="region of interest" description="Disordered" evidence="1">
    <location>
        <begin position="79"/>
        <end position="103"/>
    </location>
</feature>